<evidence type="ECO:0000256" key="11">
    <source>
        <dbReference type="RuleBase" id="RU366046"/>
    </source>
</evidence>
<evidence type="ECO:0000256" key="9">
    <source>
        <dbReference type="ARBA" id="ARBA00023235"/>
    </source>
</evidence>
<dbReference type="Gene3D" id="3.40.50.720">
    <property type="entry name" value="NAD(P)-binding Rossmann-like Domain"/>
    <property type="match status" value="1"/>
</dbReference>
<keyword evidence="8 11" id="KW-0520">NAD</keyword>
<dbReference type="GO" id="GO:0003978">
    <property type="term" value="F:UDP-glucose 4-epimerase activity"/>
    <property type="evidence" value="ECO:0007669"/>
    <property type="project" value="UniProtKB-EC"/>
</dbReference>
<accession>A0ABV3QBJ9</accession>
<comment type="similarity">
    <text evidence="5 11">Belongs to the NAD(P)-dependent epimerase/dehydratase family.</text>
</comment>
<evidence type="ECO:0000259" key="12">
    <source>
        <dbReference type="SMART" id="SM00822"/>
    </source>
</evidence>
<dbReference type="RefSeq" id="WP_367853228.1">
    <property type="nucleotide sequence ID" value="NZ_JBFOHK010000001.1"/>
</dbReference>
<keyword evidence="9 11" id="KW-0413">Isomerase</keyword>
<proteinExistence type="inferred from homology"/>
<gene>
    <name evidence="13" type="primary">galE</name>
    <name evidence="13" type="ORF">ABQJ54_05340</name>
</gene>
<comment type="catalytic activity">
    <reaction evidence="1 11">
        <text>UDP-alpha-D-glucose = UDP-alpha-D-galactose</text>
        <dbReference type="Rhea" id="RHEA:22168"/>
        <dbReference type="ChEBI" id="CHEBI:58885"/>
        <dbReference type="ChEBI" id="CHEBI:66914"/>
        <dbReference type="EC" id="5.1.3.2"/>
    </reaction>
</comment>
<dbReference type="PANTHER" id="PTHR43725:SF53">
    <property type="entry name" value="UDP-ARABINOSE 4-EPIMERASE 1"/>
    <property type="match status" value="1"/>
</dbReference>
<keyword evidence="10 11" id="KW-0119">Carbohydrate metabolism</keyword>
<dbReference type="PANTHER" id="PTHR43725">
    <property type="entry name" value="UDP-GLUCOSE 4-EPIMERASE"/>
    <property type="match status" value="1"/>
</dbReference>
<sequence>MGRTSHILVCGGAGYIGSHLVRHLLERGHRVTVFDNLSTGHRAAVGNADFAEGDLLDSAALGRVFARAPVDAVVHFAALSIVADSVRDPERYRRNNVDGTVNLVRAMRQAGVRRLVFSSSAAVYGNAPGEWIDEEAPKQPINPYGASKAMAEDALADACRDGGLAVASLRYFNAAGAHPSGMIGESHQPETHLIPNVLRIAAGADAGPVQIFGRDYPTADGTCIRDYVHVDDLADAHRRALAWLEGRDGFHPFNLGSGRGFSVLEVLEAACRVAGRPIRSIDAPRRSGDPHRLVASITRAEQMLGWLPLCSDLDTMLETAWRWHRAPRF</sequence>
<comment type="cofactor">
    <cofactor evidence="2 11">
        <name>NAD(+)</name>
        <dbReference type="ChEBI" id="CHEBI:57540"/>
    </cofactor>
</comment>
<name>A0ABV3QBJ9_9GAMM</name>
<dbReference type="Pfam" id="PF01370">
    <property type="entry name" value="Epimerase"/>
    <property type="match status" value="1"/>
</dbReference>
<evidence type="ECO:0000256" key="4">
    <source>
        <dbReference type="ARBA" id="ARBA00006484"/>
    </source>
</evidence>
<feature type="domain" description="Ketoreductase" evidence="12">
    <location>
        <begin position="5"/>
        <end position="178"/>
    </location>
</feature>
<dbReference type="EMBL" id="JBFOHK010000001">
    <property type="protein sequence ID" value="MEW9571167.1"/>
    <property type="molecule type" value="Genomic_DNA"/>
</dbReference>
<evidence type="ECO:0000256" key="5">
    <source>
        <dbReference type="ARBA" id="ARBA00007637"/>
    </source>
</evidence>
<evidence type="ECO:0000256" key="7">
    <source>
        <dbReference type="ARBA" id="ARBA00018569"/>
    </source>
</evidence>
<dbReference type="InterPro" id="IPR001509">
    <property type="entry name" value="Epimerase_deHydtase"/>
</dbReference>
<evidence type="ECO:0000313" key="14">
    <source>
        <dbReference type="Proteomes" id="UP001556220"/>
    </source>
</evidence>
<comment type="similarity">
    <text evidence="4">Belongs to the short-chain dehydrogenases/reductases (SDR) family.</text>
</comment>
<organism evidence="13 14">
    <name type="scientific">Rhodanobacter lycopersici</name>
    <dbReference type="NCBI Taxonomy" id="3162487"/>
    <lineage>
        <taxon>Bacteria</taxon>
        <taxon>Pseudomonadati</taxon>
        <taxon>Pseudomonadota</taxon>
        <taxon>Gammaproteobacteria</taxon>
        <taxon>Lysobacterales</taxon>
        <taxon>Rhodanobacteraceae</taxon>
        <taxon>Rhodanobacter</taxon>
    </lineage>
</organism>
<evidence type="ECO:0000256" key="8">
    <source>
        <dbReference type="ARBA" id="ARBA00023027"/>
    </source>
</evidence>
<dbReference type="Proteomes" id="UP001556220">
    <property type="component" value="Unassembled WGS sequence"/>
</dbReference>
<reference evidence="13 14" key="1">
    <citation type="submission" date="2024-06" db="EMBL/GenBank/DDBJ databases">
        <authorList>
            <person name="Woo H."/>
        </authorList>
    </citation>
    <scope>NUCLEOTIDE SEQUENCE [LARGE SCALE GENOMIC DNA]</scope>
    <source>
        <strain evidence="13 14">Si-c</strain>
    </source>
</reference>
<dbReference type="InterPro" id="IPR005886">
    <property type="entry name" value="UDP_G4E"/>
</dbReference>
<dbReference type="InterPro" id="IPR057326">
    <property type="entry name" value="KR_dom"/>
</dbReference>
<comment type="pathway">
    <text evidence="3 11">Carbohydrate metabolism; galactose metabolism.</text>
</comment>
<dbReference type="NCBIfam" id="TIGR01179">
    <property type="entry name" value="galE"/>
    <property type="match status" value="1"/>
</dbReference>
<evidence type="ECO:0000256" key="10">
    <source>
        <dbReference type="ARBA" id="ARBA00023277"/>
    </source>
</evidence>
<dbReference type="SUPFAM" id="SSF51735">
    <property type="entry name" value="NAD(P)-binding Rossmann-fold domains"/>
    <property type="match status" value="1"/>
</dbReference>
<dbReference type="Gene3D" id="3.90.25.10">
    <property type="entry name" value="UDP-galactose 4-epimerase, domain 1"/>
    <property type="match status" value="1"/>
</dbReference>
<evidence type="ECO:0000256" key="1">
    <source>
        <dbReference type="ARBA" id="ARBA00000083"/>
    </source>
</evidence>
<dbReference type="EC" id="5.1.3.2" evidence="6 11"/>
<evidence type="ECO:0000313" key="13">
    <source>
        <dbReference type="EMBL" id="MEW9571167.1"/>
    </source>
</evidence>
<evidence type="ECO:0000256" key="3">
    <source>
        <dbReference type="ARBA" id="ARBA00004947"/>
    </source>
</evidence>
<keyword evidence="14" id="KW-1185">Reference proteome</keyword>
<protein>
    <recommendedName>
        <fullName evidence="7 11">UDP-glucose 4-epimerase</fullName>
        <ecNumber evidence="6 11">5.1.3.2</ecNumber>
    </recommendedName>
</protein>
<comment type="caution">
    <text evidence="13">The sequence shown here is derived from an EMBL/GenBank/DDBJ whole genome shotgun (WGS) entry which is preliminary data.</text>
</comment>
<evidence type="ECO:0000256" key="6">
    <source>
        <dbReference type="ARBA" id="ARBA00013189"/>
    </source>
</evidence>
<dbReference type="InterPro" id="IPR036291">
    <property type="entry name" value="NAD(P)-bd_dom_sf"/>
</dbReference>
<comment type="subunit">
    <text evidence="11">Homodimer.</text>
</comment>
<dbReference type="CDD" id="cd05247">
    <property type="entry name" value="UDP_G4E_1_SDR_e"/>
    <property type="match status" value="1"/>
</dbReference>
<evidence type="ECO:0000256" key="2">
    <source>
        <dbReference type="ARBA" id="ARBA00001911"/>
    </source>
</evidence>
<dbReference type="SMART" id="SM00822">
    <property type="entry name" value="PKS_KR"/>
    <property type="match status" value="1"/>
</dbReference>